<dbReference type="InterPro" id="IPR017451">
    <property type="entry name" value="F-box-assoc_interact_dom"/>
</dbReference>
<feature type="domain" description="F-box associated beta-propeller type 1" evidence="1">
    <location>
        <begin position="2"/>
        <end position="71"/>
    </location>
</feature>
<reference evidence="2 3" key="1">
    <citation type="submission" date="2020-02" db="EMBL/GenBank/DDBJ databases">
        <authorList>
            <person name="Ma Q."/>
            <person name="Huang Y."/>
            <person name="Song X."/>
            <person name="Pei D."/>
        </authorList>
    </citation>
    <scope>NUCLEOTIDE SEQUENCE [LARGE SCALE GENOMIC DNA]</scope>
    <source>
        <strain evidence="2">Sxm20200214</strain>
        <tissue evidence="2">Leaf</tissue>
    </source>
</reference>
<comment type="caution">
    <text evidence="2">The sequence shown here is derived from an EMBL/GenBank/DDBJ whole genome shotgun (WGS) entry which is preliminary data.</text>
</comment>
<name>A0A8X8B0H7_BRACI</name>
<sequence>MYEIYDFTTNSWRVLGVATDWFLAKYYRGISVKGNTYWIATQAAEKPHNDFILSFDFSTEMFQSLSLPHPLQYGISAFISRERRTTLSPTY</sequence>
<dbReference type="Pfam" id="PF07734">
    <property type="entry name" value="FBA_1"/>
    <property type="match status" value="1"/>
</dbReference>
<dbReference type="EMBL" id="JAAMPC010000004">
    <property type="protein sequence ID" value="KAG2317347.1"/>
    <property type="molecule type" value="Genomic_DNA"/>
</dbReference>
<dbReference type="OrthoDB" id="809368at2759"/>
<evidence type="ECO:0000259" key="1">
    <source>
        <dbReference type="Pfam" id="PF07734"/>
    </source>
</evidence>
<accession>A0A8X8B0H7</accession>
<proteinExistence type="predicted"/>
<keyword evidence="3" id="KW-1185">Reference proteome</keyword>
<dbReference type="InterPro" id="IPR006527">
    <property type="entry name" value="F-box-assoc_dom_typ1"/>
</dbReference>
<dbReference type="NCBIfam" id="TIGR01640">
    <property type="entry name" value="F_box_assoc_1"/>
    <property type="match status" value="1"/>
</dbReference>
<gene>
    <name evidence="2" type="ORF">Bca52824_020469</name>
</gene>
<evidence type="ECO:0000313" key="2">
    <source>
        <dbReference type="EMBL" id="KAG2317347.1"/>
    </source>
</evidence>
<organism evidence="2 3">
    <name type="scientific">Brassica carinata</name>
    <name type="common">Ethiopian mustard</name>
    <name type="synonym">Abyssinian cabbage</name>
    <dbReference type="NCBI Taxonomy" id="52824"/>
    <lineage>
        <taxon>Eukaryota</taxon>
        <taxon>Viridiplantae</taxon>
        <taxon>Streptophyta</taxon>
        <taxon>Embryophyta</taxon>
        <taxon>Tracheophyta</taxon>
        <taxon>Spermatophyta</taxon>
        <taxon>Magnoliopsida</taxon>
        <taxon>eudicotyledons</taxon>
        <taxon>Gunneridae</taxon>
        <taxon>Pentapetalae</taxon>
        <taxon>rosids</taxon>
        <taxon>malvids</taxon>
        <taxon>Brassicales</taxon>
        <taxon>Brassicaceae</taxon>
        <taxon>Brassiceae</taxon>
        <taxon>Brassica</taxon>
    </lineage>
</organism>
<dbReference type="Proteomes" id="UP000886595">
    <property type="component" value="Unassembled WGS sequence"/>
</dbReference>
<dbReference type="AlphaFoldDB" id="A0A8X8B0H7"/>
<protein>
    <recommendedName>
        <fullName evidence="1">F-box associated beta-propeller type 1 domain-containing protein</fullName>
    </recommendedName>
</protein>
<evidence type="ECO:0000313" key="3">
    <source>
        <dbReference type="Proteomes" id="UP000886595"/>
    </source>
</evidence>